<accession>A0ACA9SFK9</accession>
<dbReference type="EMBL" id="CAJVQC010120358">
    <property type="protein sequence ID" value="CAG8838375.1"/>
    <property type="molecule type" value="Genomic_DNA"/>
</dbReference>
<protein>
    <submittedName>
        <fullName evidence="1">5472_t:CDS:1</fullName>
    </submittedName>
</protein>
<feature type="non-terminal residue" evidence="1">
    <location>
        <position position="1"/>
    </location>
</feature>
<organism evidence="1 2">
    <name type="scientific">Racocetra persica</name>
    <dbReference type="NCBI Taxonomy" id="160502"/>
    <lineage>
        <taxon>Eukaryota</taxon>
        <taxon>Fungi</taxon>
        <taxon>Fungi incertae sedis</taxon>
        <taxon>Mucoromycota</taxon>
        <taxon>Glomeromycotina</taxon>
        <taxon>Glomeromycetes</taxon>
        <taxon>Diversisporales</taxon>
        <taxon>Gigasporaceae</taxon>
        <taxon>Racocetra</taxon>
    </lineage>
</organism>
<evidence type="ECO:0000313" key="2">
    <source>
        <dbReference type="Proteomes" id="UP000789920"/>
    </source>
</evidence>
<proteinExistence type="predicted"/>
<keyword evidence="2" id="KW-1185">Reference proteome</keyword>
<evidence type="ECO:0000313" key="1">
    <source>
        <dbReference type="EMBL" id="CAG8838375.1"/>
    </source>
</evidence>
<sequence>DFSSTKNRFLISLVSFESPMLSTYSSRGLYLVGIIGTMLKAANISQWCK</sequence>
<reference evidence="1" key="1">
    <citation type="submission" date="2021-06" db="EMBL/GenBank/DDBJ databases">
        <authorList>
            <person name="Kallberg Y."/>
            <person name="Tangrot J."/>
            <person name="Rosling A."/>
        </authorList>
    </citation>
    <scope>NUCLEOTIDE SEQUENCE</scope>
    <source>
        <strain evidence="1">MA461A</strain>
    </source>
</reference>
<dbReference type="Proteomes" id="UP000789920">
    <property type="component" value="Unassembled WGS sequence"/>
</dbReference>
<gene>
    <name evidence="1" type="ORF">RPERSI_LOCUS30647</name>
</gene>
<comment type="caution">
    <text evidence="1">The sequence shown here is derived from an EMBL/GenBank/DDBJ whole genome shotgun (WGS) entry which is preliminary data.</text>
</comment>
<feature type="non-terminal residue" evidence="1">
    <location>
        <position position="49"/>
    </location>
</feature>
<name>A0ACA9SFK9_9GLOM</name>